<dbReference type="AlphaFoldDB" id="M1MQQ2"/>
<feature type="transmembrane region" description="Helical" evidence="7">
    <location>
        <begin position="131"/>
        <end position="154"/>
    </location>
</feature>
<dbReference type="PANTHER" id="PTHR23517">
    <property type="entry name" value="RESISTANCE PROTEIN MDTM, PUTATIVE-RELATED-RELATED"/>
    <property type="match status" value="1"/>
</dbReference>
<dbReference type="OrthoDB" id="2963740at2"/>
<dbReference type="Proteomes" id="UP000011728">
    <property type="component" value="Chromosome"/>
</dbReference>
<dbReference type="Pfam" id="PF07690">
    <property type="entry name" value="MFS_1"/>
    <property type="match status" value="1"/>
</dbReference>
<dbReference type="SUPFAM" id="SSF103473">
    <property type="entry name" value="MFS general substrate transporter"/>
    <property type="match status" value="1"/>
</dbReference>
<keyword evidence="5 7" id="KW-1133">Transmembrane helix</keyword>
<accession>M1MQQ2</accession>
<dbReference type="InterPro" id="IPR050171">
    <property type="entry name" value="MFS_Transporters"/>
</dbReference>
<feature type="transmembrane region" description="Helical" evidence="7">
    <location>
        <begin position="160"/>
        <end position="179"/>
    </location>
</feature>
<feature type="transmembrane region" description="Helical" evidence="7">
    <location>
        <begin position="236"/>
        <end position="256"/>
    </location>
</feature>
<feature type="transmembrane region" description="Helical" evidence="7">
    <location>
        <begin position="287"/>
        <end position="307"/>
    </location>
</feature>
<evidence type="ECO:0000256" key="4">
    <source>
        <dbReference type="ARBA" id="ARBA00022692"/>
    </source>
</evidence>
<dbReference type="HOGENOM" id="CLU_001265_10_4_9"/>
<comment type="subcellular location">
    <subcellularLocation>
        <location evidence="1">Cell membrane</location>
        <topology evidence="1">Multi-pass membrane protein</topology>
    </subcellularLocation>
</comment>
<dbReference type="KEGG" id="csr:Cspa_c47650"/>
<evidence type="ECO:0000256" key="2">
    <source>
        <dbReference type="ARBA" id="ARBA00022448"/>
    </source>
</evidence>
<feature type="transmembrane region" description="Helical" evidence="7">
    <location>
        <begin position="44"/>
        <end position="65"/>
    </location>
</feature>
<dbReference type="InterPro" id="IPR036259">
    <property type="entry name" value="MFS_trans_sf"/>
</dbReference>
<evidence type="ECO:0000259" key="8">
    <source>
        <dbReference type="PROSITE" id="PS50850"/>
    </source>
</evidence>
<feature type="transmembrane region" description="Helical" evidence="7">
    <location>
        <begin position="96"/>
        <end position="119"/>
    </location>
</feature>
<keyword evidence="6 7" id="KW-0472">Membrane</keyword>
<dbReference type="GO" id="GO:0022857">
    <property type="term" value="F:transmembrane transporter activity"/>
    <property type="evidence" value="ECO:0007669"/>
    <property type="project" value="InterPro"/>
</dbReference>
<reference evidence="9 10" key="1">
    <citation type="submission" date="2013-02" db="EMBL/GenBank/DDBJ databases">
        <title>Genome sequence of Clostridium saccharoperbutylacetonicum N1-4(HMT).</title>
        <authorList>
            <person name="Poehlein A."/>
            <person name="Daniel R."/>
        </authorList>
    </citation>
    <scope>NUCLEOTIDE SEQUENCE [LARGE SCALE GENOMIC DNA]</scope>
    <source>
        <strain evidence="10">N1-4(HMT)</strain>
    </source>
</reference>
<dbReference type="GO" id="GO:0005886">
    <property type="term" value="C:plasma membrane"/>
    <property type="evidence" value="ECO:0007669"/>
    <property type="project" value="UniProtKB-SubCell"/>
</dbReference>
<dbReference type="InterPro" id="IPR020846">
    <property type="entry name" value="MFS_dom"/>
</dbReference>
<evidence type="ECO:0000313" key="10">
    <source>
        <dbReference type="Proteomes" id="UP000011728"/>
    </source>
</evidence>
<dbReference type="EMBL" id="CP004121">
    <property type="protein sequence ID" value="AGF58518.1"/>
    <property type="molecule type" value="Genomic_DNA"/>
</dbReference>
<dbReference type="eggNOG" id="COG2814">
    <property type="taxonomic scope" value="Bacteria"/>
</dbReference>
<evidence type="ECO:0000256" key="1">
    <source>
        <dbReference type="ARBA" id="ARBA00004651"/>
    </source>
</evidence>
<keyword evidence="10" id="KW-1185">Reference proteome</keyword>
<sequence>MEKRKIIIAVLCMSTLALCYMLIAPLLAEINKSFPNATATQIQLIYTIPSIIAVPAMLISGKMVCYFSKKNMVLISMFIIVISGLIPVLFNSNLIVLYIASGLIGSGVGVVTTLSSNIVSDYFEDLECASIMGYQSTAISIGGAIVSVISGKVAAINWSYSYLILLMFIPCIFIVLKFLPNDRPLKKSEKTNNNLNNRLFYFAFLGFLCQIFVTAYNSNIAFFIQDKNLGSVEVAGVVNSLFMLIGIPAGFIVGRLTKIFKRNIFCIAVSFIACGFLITAFSNDIKFVYLGAFFIGFGFAVRSPSAMTFTVELVSSESAAMAMAIVGAFANIGNFVTPFVIKMIANIIGNDVSSIFVVCGISTIVIAGLYLFTNPIKKYVETNNIEKSFVQVEER</sequence>
<feature type="transmembrane region" description="Helical" evidence="7">
    <location>
        <begin position="353"/>
        <end position="372"/>
    </location>
</feature>
<feature type="domain" description="Major facilitator superfamily (MFS) profile" evidence="8">
    <location>
        <begin position="5"/>
        <end position="378"/>
    </location>
</feature>
<feature type="transmembrane region" description="Helical" evidence="7">
    <location>
        <begin position="72"/>
        <end position="90"/>
    </location>
</feature>
<evidence type="ECO:0000256" key="7">
    <source>
        <dbReference type="SAM" id="Phobius"/>
    </source>
</evidence>
<evidence type="ECO:0000256" key="3">
    <source>
        <dbReference type="ARBA" id="ARBA00022475"/>
    </source>
</evidence>
<dbReference type="InterPro" id="IPR011701">
    <property type="entry name" value="MFS"/>
</dbReference>
<dbReference type="PROSITE" id="PS50850">
    <property type="entry name" value="MFS"/>
    <property type="match status" value="1"/>
</dbReference>
<keyword evidence="2" id="KW-0813">Transport</keyword>
<feature type="transmembrane region" description="Helical" evidence="7">
    <location>
        <begin position="263"/>
        <end position="281"/>
    </location>
</feature>
<feature type="transmembrane region" description="Helical" evidence="7">
    <location>
        <begin position="319"/>
        <end position="341"/>
    </location>
</feature>
<dbReference type="STRING" id="36745.CLSAP_45380"/>
<proteinExistence type="predicted"/>
<evidence type="ECO:0000256" key="5">
    <source>
        <dbReference type="ARBA" id="ARBA00022989"/>
    </source>
</evidence>
<dbReference type="RefSeq" id="WP_015394827.1">
    <property type="nucleotide sequence ID" value="NC_020291.1"/>
</dbReference>
<organism evidence="9 10">
    <name type="scientific">Clostridium saccharoperbutylacetonicum N1-4(HMT)</name>
    <dbReference type="NCBI Taxonomy" id="931276"/>
    <lineage>
        <taxon>Bacteria</taxon>
        <taxon>Bacillati</taxon>
        <taxon>Bacillota</taxon>
        <taxon>Clostridia</taxon>
        <taxon>Eubacteriales</taxon>
        <taxon>Clostridiaceae</taxon>
        <taxon>Clostridium</taxon>
    </lineage>
</organism>
<feature type="transmembrane region" description="Helical" evidence="7">
    <location>
        <begin position="199"/>
        <end position="224"/>
    </location>
</feature>
<keyword evidence="4 7" id="KW-0812">Transmembrane</keyword>
<evidence type="ECO:0000313" key="9">
    <source>
        <dbReference type="EMBL" id="AGF58518.1"/>
    </source>
</evidence>
<gene>
    <name evidence="9" type="ORF">Cspa_c47650</name>
</gene>
<keyword evidence="3" id="KW-1003">Cell membrane</keyword>
<dbReference type="PATRIC" id="fig|931276.5.peg.4802"/>
<name>M1MQQ2_9CLOT</name>
<protein>
    <submittedName>
        <fullName evidence="9">Cyanate permease</fullName>
    </submittedName>
</protein>
<evidence type="ECO:0000256" key="6">
    <source>
        <dbReference type="ARBA" id="ARBA00023136"/>
    </source>
</evidence>
<dbReference type="Gene3D" id="1.20.1250.20">
    <property type="entry name" value="MFS general substrate transporter like domains"/>
    <property type="match status" value="1"/>
</dbReference>